<feature type="domain" description="Putative Se/S carrier protein-like" evidence="1">
    <location>
        <begin position="8"/>
        <end position="73"/>
    </location>
</feature>
<evidence type="ECO:0000313" key="3">
    <source>
        <dbReference type="Proteomes" id="UP001652442"/>
    </source>
</evidence>
<dbReference type="Pfam" id="PF11823">
    <property type="entry name" value="Se_S_carrier"/>
    <property type="match status" value="1"/>
</dbReference>
<sequence>MRQKKKRCMITFPDTTQAMAMEAFCRERGLPGRLIPVPGELKAGCGMCWMTDPDMQDAWETAMKQNHICYEQLTEMMF</sequence>
<reference evidence="2 3" key="1">
    <citation type="journal article" date="2021" name="ISME Commun">
        <title>Automated analysis of genomic sequences facilitates high-throughput and comprehensive description of bacteria.</title>
        <authorList>
            <person name="Hitch T.C.A."/>
        </authorList>
    </citation>
    <scope>NUCLEOTIDE SEQUENCE [LARGE SCALE GENOMIC DNA]</scope>
    <source>
        <strain evidence="2 3">Sanger_109</strain>
    </source>
</reference>
<protein>
    <submittedName>
        <fullName evidence="2">DUF3343 domain-containing protein</fullName>
    </submittedName>
</protein>
<dbReference type="Proteomes" id="UP001652442">
    <property type="component" value="Unassembled WGS sequence"/>
</dbReference>
<comment type="caution">
    <text evidence="2">The sequence shown here is derived from an EMBL/GenBank/DDBJ whole genome shotgun (WGS) entry which is preliminary data.</text>
</comment>
<accession>A0ABT2TH46</accession>
<proteinExistence type="predicted"/>
<name>A0ABT2TH46_9FIRM</name>
<dbReference type="RefSeq" id="WP_158424311.1">
    <property type="nucleotide sequence ID" value="NZ_JAOQJQ010000001.1"/>
</dbReference>
<evidence type="ECO:0000313" key="2">
    <source>
        <dbReference type="EMBL" id="MCU6761515.1"/>
    </source>
</evidence>
<dbReference type="EMBL" id="JAOQJQ010000001">
    <property type="protein sequence ID" value="MCU6761515.1"/>
    <property type="molecule type" value="Genomic_DNA"/>
</dbReference>
<gene>
    <name evidence="2" type="ORF">OCV88_04060</name>
</gene>
<dbReference type="InterPro" id="IPR021778">
    <property type="entry name" value="Se/S_carrier-like"/>
</dbReference>
<keyword evidence="3" id="KW-1185">Reference proteome</keyword>
<evidence type="ECO:0000259" key="1">
    <source>
        <dbReference type="Pfam" id="PF11823"/>
    </source>
</evidence>
<organism evidence="2 3">
    <name type="scientific">Brotonthovivens ammoniilytica</name>
    <dbReference type="NCBI Taxonomy" id="2981725"/>
    <lineage>
        <taxon>Bacteria</taxon>
        <taxon>Bacillati</taxon>
        <taxon>Bacillota</taxon>
        <taxon>Clostridia</taxon>
        <taxon>Lachnospirales</taxon>
        <taxon>Lachnospiraceae</taxon>
        <taxon>Brotonthovivens</taxon>
    </lineage>
</organism>